<proteinExistence type="predicted"/>
<sequence>MPTLSFYPTQVLSASAFSASELSKVLGNTSTEATHTDSIGTYAGLGGTFRIDMSALPASAIVSGLRAQVLALASATNIRAFYSFEIYNGDSILKTNQSSVPTSLSQWTASVTASELAARGINTAALRGSGLEWANNFLSLGTSYATLYWQKFWVDVDYTLPAGVPNPLFFNELF</sequence>
<reference evidence="1 2" key="1">
    <citation type="submission" date="2018-03" db="EMBL/GenBank/DDBJ databases">
        <title>Genome sequencing of Ottowia sp.</title>
        <authorList>
            <person name="Kim S.-J."/>
            <person name="Heo J."/>
            <person name="Kwon S.-W."/>
        </authorList>
    </citation>
    <scope>NUCLEOTIDE SEQUENCE [LARGE SCALE GENOMIC DNA]</scope>
    <source>
        <strain evidence="1 2">KADR8-3</strain>
    </source>
</reference>
<dbReference type="AlphaFoldDB" id="A0A2S0MCR9"/>
<dbReference type="Proteomes" id="UP000239709">
    <property type="component" value="Chromosome"/>
</dbReference>
<keyword evidence="2" id="KW-1185">Reference proteome</keyword>
<dbReference type="KEGG" id="otk:C6570_05045"/>
<evidence type="ECO:0000313" key="2">
    <source>
        <dbReference type="Proteomes" id="UP000239709"/>
    </source>
</evidence>
<gene>
    <name evidence="1" type="ORF">C6570_05045</name>
</gene>
<name>A0A2S0MCR9_9BURK</name>
<dbReference type="RefSeq" id="WP_106702252.1">
    <property type="nucleotide sequence ID" value="NZ_CP027666.1"/>
</dbReference>
<organism evidence="1 2">
    <name type="scientific">Ottowia oryzae</name>
    <dbReference type="NCBI Taxonomy" id="2109914"/>
    <lineage>
        <taxon>Bacteria</taxon>
        <taxon>Pseudomonadati</taxon>
        <taxon>Pseudomonadota</taxon>
        <taxon>Betaproteobacteria</taxon>
        <taxon>Burkholderiales</taxon>
        <taxon>Comamonadaceae</taxon>
        <taxon>Ottowia</taxon>
    </lineage>
</organism>
<protein>
    <submittedName>
        <fullName evidence="1">Uncharacterized protein</fullName>
    </submittedName>
</protein>
<evidence type="ECO:0000313" key="1">
    <source>
        <dbReference type="EMBL" id="AVO33695.1"/>
    </source>
</evidence>
<accession>A0A2S0MCR9</accession>
<dbReference type="EMBL" id="CP027666">
    <property type="protein sequence ID" value="AVO33695.1"/>
    <property type="molecule type" value="Genomic_DNA"/>
</dbReference>